<gene>
    <name evidence="2" type="ORF">NLU13_3486</name>
</gene>
<name>A0AA39LAC3_SARSR</name>
<feature type="region of interest" description="Disordered" evidence="1">
    <location>
        <begin position="88"/>
        <end position="116"/>
    </location>
</feature>
<reference evidence="2" key="1">
    <citation type="submission" date="2022-10" db="EMBL/GenBank/DDBJ databases">
        <title>Determination and structural analysis of whole genome sequence of Sarocladium strictum F4-1.</title>
        <authorList>
            <person name="Hu L."/>
            <person name="Jiang Y."/>
        </authorList>
    </citation>
    <scope>NUCLEOTIDE SEQUENCE</scope>
    <source>
        <strain evidence="2">F4-1</strain>
    </source>
</reference>
<evidence type="ECO:0000313" key="3">
    <source>
        <dbReference type="Proteomes" id="UP001175261"/>
    </source>
</evidence>
<sequence>MHTRRRSHVSTLPTLFLTTNLAPSCRYPLLYSHSHPKPTAWRRRSLGKVPIGQNHFLHSCATPVLHCFCSWSNTYEWPASWHFQPQSCHSTPSQRDRHGSLGNRQSRQKNVEERSKFLKEKGVANVRWELRGDQDNDIRFRSKEDDESHMDMKLYVWEIDNFISNFDKNKMKNSGNGLLFLDSSSNRSLTLRTSGI</sequence>
<keyword evidence="3" id="KW-1185">Reference proteome</keyword>
<accession>A0AA39LAC3</accession>
<protein>
    <submittedName>
        <fullName evidence="2">Uncharacterized protein</fullName>
    </submittedName>
</protein>
<dbReference type="EMBL" id="JAPDFR010000002">
    <property type="protein sequence ID" value="KAK0389913.1"/>
    <property type="molecule type" value="Genomic_DNA"/>
</dbReference>
<dbReference type="Proteomes" id="UP001175261">
    <property type="component" value="Unassembled WGS sequence"/>
</dbReference>
<comment type="caution">
    <text evidence="2">The sequence shown here is derived from an EMBL/GenBank/DDBJ whole genome shotgun (WGS) entry which is preliminary data.</text>
</comment>
<proteinExistence type="predicted"/>
<evidence type="ECO:0000313" key="2">
    <source>
        <dbReference type="EMBL" id="KAK0389913.1"/>
    </source>
</evidence>
<evidence type="ECO:0000256" key="1">
    <source>
        <dbReference type="SAM" id="MobiDB-lite"/>
    </source>
</evidence>
<dbReference type="AlphaFoldDB" id="A0AA39LAC3"/>
<organism evidence="2 3">
    <name type="scientific">Sarocladium strictum</name>
    <name type="common">Black bundle disease fungus</name>
    <name type="synonym">Acremonium strictum</name>
    <dbReference type="NCBI Taxonomy" id="5046"/>
    <lineage>
        <taxon>Eukaryota</taxon>
        <taxon>Fungi</taxon>
        <taxon>Dikarya</taxon>
        <taxon>Ascomycota</taxon>
        <taxon>Pezizomycotina</taxon>
        <taxon>Sordariomycetes</taxon>
        <taxon>Hypocreomycetidae</taxon>
        <taxon>Hypocreales</taxon>
        <taxon>Sarocladiaceae</taxon>
        <taxon>Sarocladium</taxon>
    </lineage>
</organism>